<dbReference type="PANTHER" id="PTHR16222">
    <property type="entry name" value="ADP-RIBOSYLGLYCOHYDROLASE"/>
    <property type="match status" value="1"/>
</dbReference>
<gene>
    <name evidence="2" type="ORF">LZ495_22550</name>
</gene>
<evidence type="ECO:0000313" key="2">
    <source>
        <dbReference type="EMBL" id="MCF2529980.1"/>
    </source>
</evidence>
<sequence>MREQHGGMGTEARRALAFDALAGLSTGDAFGNQAFPERVVVRGPGRPAGEWAWTDDTQMACSVLDVLLRHGTVDQADLAQRFAERAETERDYGQGALRFIARVKEGGYWREVCRELFHGVGSWGNGGAMRVAPLGAYFADDLSRAAAESAASSEVTHAHPEGVAGGIAIGVAAAYAASQRGRDKPMEADELISVAVAFTPKGDTRTGMEKSLQLLDRPAAEVAAKLGNGARISAPDTVPFALWAAATRFDDFEAAVRTCAEAGGDMDTTAAMAGGIIAAFHGTAAIPAAWAAQREPLPAWMPSA</sequence>
<accession>A0AA41U1U7</accession>
<feature type="binding site" evidence="1">
    <location>
        <position position="56"/>
    </location>
    <ligand>
        <name>Mg(2+)</name>
        <dbReference type="ChEBI" id="CHEBI:18420"/>
        <label>1</label>
    </ligand>
</feature>
<dbReference type="InterPro" id="IPR050792">
    <property type="entry name" value="ADP-ribosylglycohydrolase"/>
</dbReference>
<reference evidence="2" key="1">
    <citation type="submission" date="2022-01" db="EMBL/GenBank/DDBJ databases">
        <title>Genome-Based Taxonomic Classification of the Phylum Actinobacteria.</title>
        <authorList>
            <person name="Gao Y."/>
        </authorList>
    </citation>
    <scope>NUCLEOTIDE SEQUENCE</scope>
    <source>
        <strain evidence="2">KLBMP 8922</strain>
    </source>
</reference>
<evidence type="ECO:0000313" key="3">
    <source>
        <dbReference type="Proteomes" id="UP001165378"/>
    </source>
</evidence>
<comment type="cofactor">
    <cofactor evidence="1">
        <name>Mg(2+)</name>
        <dbReference type="ChEBI" id="CHEBI:18420"/>
    </cofactor>
    <text evidence="1">Binds 2 magnesium ions per subunit.</text>
</comment>
<dbReference type="GO" id="GO:0046872">
    <property type="term" value="F:metal ion binding"/>
    <property type="evidence" value="ECO:0007669"/>
    <property type="project" value="UniProtKB-KW"/>
</dbReference>
<feature type="binding site" evidence="1">
    <location>
        <position position="265"/>
    </location>
    <ligand>
        <name>Mg(2+)</name>
        <dbReference type="ChEBI" id="CHEBI:18420"/>
        <label>1</label>
    </ligand>
</feature>
<dbReference type="Gene3D" id="1.10.4080.10">
    <property type="entry name" value="ADP-ribosylation/Crystallin J1"/>
    <property type="match status" value="1"/>
</dbReference>
<dbReference type="RefSeq" id="WP_235054656.1">
    <property type="nucleotide sequence ID" value="NZ_JAKFHA010000014.1"/>
</dbReference>
<protein>
    <submittedName>
        <fullName evidence="2">ADP-ribosylglycohydrolase family protein</fullName>
    </submittedName>
</protein>
<dbReference type="InterPro" id="IPR005502">
    <property type="entry name" value="Ribosyl_crysJ1"/>
</dbReference>
<comment type="caution">
    <text evidence="2">The sequence shown here is derived from an EMBL/GenBank/DDBJ whole genome shotgun (WGS) entry which is preliminary data.</text>
</comment>
<keyword evidence="1" id="KW-0460">Magnesium</keyword>
<keyword evidence="1" id="KW-0479">Metal-binding</keyword>
<dbReference type="EMBL" id="JAKFHA010000014">
    <property type="protein sequence ID" value="MCF2529980.1"/>
    <property type="molecule type" value="Genomic_DNA"/>
</dbReference>
<dbReference type="Proteomes" id="UP001165378">
    <property type="component" value="Unassembled WGS sequence"/>
</dbReference>
<dbReference type="PANTHER" id="PTHR16222:SF12">
    <property type="entry name" value="ADP-RIBOSYLGLYCOHYDROLASE-RELATED"/>
    <property type="match status" value="1"/>
</dbReference>
<feature type="binding site" evidence="1">
    <location>
        <position position="267"/>
    </location>
    <ligand>
        <name>Mg(2+)</name>
        <dbReference type="ChEBI" id="CHEBI:18420"/>
        <label>1</label>
    </ligand>
</feature>
<feature type="binding site" evidence="1">
    <location>
        <position position="55"/>
    </location>
    <ligand>
        <name>Mg(2+)</name>
        <dbReference type="ChEBI" id="CHEBI:18420"/>
        <label>1</label>
    </ligand>
</feature>
<keyword evidence="3" id="KW-1185">Reference proteome</keyword>
<dbReference type="AlphaFoldDB" id="A0AA41U1U7"/>
<dbReference type="InterPro" id="IPR036705">
    <property type="entry name" value="Ribosyl_crysJ1_sf"/>
</dbReference>
<dbReference type="Pfam" id="PF03747">
    <property type="entry name" value="ADP_ribosyl_GH"/>
    <property type="match status" value="1"/>
</dbReference>
<dbReference type="SUPFAM" id="SSF101478">
    <property type="entry name" value="ADP-ribosylglycohydrolase"/>
    <property type="match status" value="1"/>
</dbReference>
<feature type="binding site" evidence="1">
    <location>
        <position position="268"/>
    </location>
    <ligand>
        <name>Mg(2+)</name>
        <dbReference type="ChEBI" id="CHEBI:18420"/>
        <label>1</label>
    </ligand>
</feature>
<proteinExistence type="predicted"/>
<organism evidence="2 3">
    <name type="scientific">Yinghuangia soli</name>
    <dbReference type="NCBI Taxonomy" id="2908204"/>
    <lineage>
        <taxon>Bacteria</taxon>
        <taxon>Bacillati</taxon>
        <taxon>Actinomycetota</taxon>
        <taxon>Actinomycetes</taxon>
        <taxon>Kitasatosporales</taxon>
        <taxon>Streptomycetaceae</taxon>
        <taxon>Yinghuangia</taxon>
    </lineage>
</organism>
<name>A0AA41U1U7_9ACTN</name>
<feature type="binding site" evidence="1">
    <location>
        <position position="54"/>
    </location>
    <ligand>
        <name>Mg(2+)</name>
        <dbReference type="ChEBI" id="CHEBI:18420"/>
        <label>1</label>
    </ligand>
</feature>
<evidence type="ECO:0000256" key="1">
    <source>
        <dbReference type="PIRSR" id="PIRSR605502-1"/>
    </source>
</evidence>